<feature type="compositionally biased region" description="Low complexity" evidence="2">
    <location>
        <begin position="301"/>
        <end position="312"/>
    </location>
</feature>
<dbReference type="Pfam" id="PF00620">
    <property type="entry name" value="RhoGAP"/>
    <property type="match status" value="1"/>
</dbReference>
<dbReference type="EMBL" id="JAVFKD010000015">
    <property type="protein sequence ID" value="KAK5989174.1"/>
    <property type="molecule type" value="Genomic_DNA"/>
</dbReference>
<keyword evidence="1" id="KW-0343">GTPase activation</keyword>
<dbReference type="SUPFAM" id="SSF48350">
    <property type="entry name" value="GTPase activation domain, GAP"/>
    <property type="match status" value="1"/>
</dbReference>
<feature type="compositionally biased region" description="Basic and acidic residues" evidence="2">
    <location>
        <begin position="893"/>
        <end position="902"/>
    </location>
</feature>
<feature type="compositionally biased region" description="Pro residues" evidence="2">
    <location>
        <begin position="870"/>
        <end position="884"/>
    </location>
</feature>
<feature type="domain" description="Rho-GAP" evidence="3">
    <location>
        <begin position="74"/>
        <end position="282"/>
    </location>
</feature>
<feature type="compositionally biased region" description="Polar residues" evidence="2">
    <location>
        <begin position="494"/>
        <end position="514"/>
    </location>
</feature>
<dbReference type="InterPro" id="IPR008936">
    <property type="entry name" value="Rho_GTPase_activation_prot"/>
</dbReference>
<evidence type="ECO:0000313" key="4">
    <source>
        <dbReference type="EMBL" id="KAK5989174.1"/>
    </source>
</evidence>
<dbReference type="Proteomes" id="UP001338125">
    <property type="component" value="Unassembled WGS sequence"/>
</dbReference>
<dbReference type="InterPro" id="IPR000198">
    <property type="entry name" value="RhoGAP_dom"/>
</dbReference>
<dbReference type="CDD" id="cd04396">
    <property type="entry name" value="RhoGAP_fSAC7_BAG7"/>
    <property type="match status" value="1"/>
</dbReference>
<feature type="compositionally biased region" description="Basic and acidic residues" evidence="2">
    <location>
        <begin position="699"/>
        <end position="714"/>
    </location>
</feature>
<dbReference type="SMART" id="SM00324">
    <property type="entry name" value="RhoGAP"/>
    <property type="match status" value="1"/>
</dbReference>
<name>A0ABR0SAI4_9HYPO</name>
<feature type="compositionally biased region" description="Low complexity" evidence="2">
    <location>
        <begin position="355"/>
        <end position="366"/>
    </location>
</feature>
<accession>A0ABR0SAI4</accession>
<reference evidence="4 5" key="1">
    <citation type="submission" date="2024-01" db="EMBL/GenBank/DDBJ databases">
        <title>Complete genome of Cladobotryum mycophilum ATHUM6906.</title>
        <authorList>
            <person name="Christinaki A.C."/>
            <person name="Myridakis A.I."/>
            <person name="Kouvelis V.N."/>
        </authorList>
    </citation>
    <scope>NUCLEOTIDE SEQUENCE [LARGE SCALE GENOMIC DNA]</scope>
    <source>
        <strain evidence="4 5">ATHUM6906</strain>
    </source>
</reference>
<feature type="compositionally biased region" description="Polar residues" evidence="2">
    <location>
        <begin position="660"/>
        <end position="675"/>
    </location>
</feature>
<feature type="region of interest" description="Disordered" evidence="2">
    <location>
        <begin position="299"/>
        <end position="902"/>
    </location>
</feature>
<feature type="compositionally biased region" description="Basic and acidic residues" evidence="2">
    <location>
        <begin position="799"/>
        <end position="816"/>
    </location>
</feature>
<keyword evidence="5" id="KW-1185">Reference proteome</keyword>
<gene>
    <name evidence="4" type="ORF">PT974_10674</name>
</gene>
<feature type="compositionally biased region" description="Basic and acidic residues" evidence="2">
    <location>
        <begin position="758"/>
        <end position="790"/>
    </location>
</feature>
<sequence>MTSGAQNMGQSSPPSQSMLSTSTPASPPSKRDLKSWWKNFKLPSKQQDTQHDTRGPGIFGVPLRTSITYANVAISLVDENGQSYIYGYVPIVVAKCGVFLKEKATGIEGIFRLSGSEKRIKELKTIFDSPDRFGKGLVWDGYTVHDAANVLRRYLNDLPEPVVPLDLYEKFRDPLRGATKQAVGDAEGPQFVDNFNERAAIDKYQTLITELPPLNKQLLLYILDLLAVFAAKSDENRMTSQNLAAIFQPGMLSHPAHAMAPDEYRLNQCVIIFLIENQDHFLIGMQGTAADETMVREVASGTPNGPLTPNPNRKSGLGRTASNSSAGAESVRRDGKVRRNRSVSSRHSKADGSVTPNSPSLTTTPTGGLGRSNTVPSKKSPALVGGKFKKHESPGRAPHSPALEPLTQAHPDEENLSISEGSNRARSGVVASNLSPQQGLSSGRSQERLLEVPHEVSTPPKDRNLHNLFQRSPHESSDKRQPNKLKKKRIPGSLNFSAQSSCASLPHSHSNNVSPGLEAPNPLESPPNVLQPQAHPIPHPLLNHSCHSCHSTSHPPPQSAPHSAERERPAESHTPLSQTDHDGPADSNHRHSQILSHSSLRPEDISRGKKSPPQSLHSSFNEGSDMDQVTDELPASLPSENAEKEKKGRKPFNDPPHMNIGTNYNAEISTTSIGSALNKPRKSFTGDSSEHLSLSGERVVSHESGRDSFKDDTKGPISWIKSKYREAKENAEQRRAKSPPPAETHQPFGPTLFAPRGKSLDIKRDLSREEEKRTLREVPREKPVETHREIPPVTQVNPEGHREIPQAEPVPKEAVKSEPIPQETEKPTAVPAEDASKDVTPKEVIAPQGTETGEAAVVSPQADVPQQQLSPPPEEPQQQQPPAPTTDNLPLEQHTEEAPKQE</sequence>
<protein>
    <submittedName>
        <fullName evidence="4">Rho-GTPase-activating protein 5</fullName>
    </submittedName>
</protein>
<proteinExistence type="predicted"/>
<feature type="compositionally biased region" description="Low complexity" evidence="2">
    <location>
        <begin position="10"/>
        <end position="24"/>
    </location>
</feature>
<evidence type="ECO:0000313" key="5">
    <source>
        <dbReference type="Proteomes" id="UP001338125"/>
    </source>
</evidence>
<evidence type="ECO:0000259" key="3">
    <source>
        <dbReference type="PROSITE" id="PS50238"/>
    </source>
</evidence>
<dbReference type="Gene3D" id="1.10.555.10">
    <property type="entry name" value="Rho GTPase activation protein"/>
    <property type="match status" value="1"/>
</dbReference>
<feature type="compositionally biased region" description="Basic residues" evidence="2">
    <location>
        <begin position="335"/>
        <end position="347"/>
    </location>
</feature>
<feature type="region of interest" description="Disordered" evidence="2">
    <location>
        <begin position="1"/>
        <end position="33"/>
    </location>
</feature>
<dbReference type="PANTHER" id="PTHR15228:SF25">
    <property type="entry name" value="F-BAR DOMAIN-CONTAINING PROTEIN"/>
    <property type="match status" value="1"/>
</dbReference>
<comment type="caution">
    <text evidence="4">The sequence shown here is derived from an EMBL/GenBank/DDBJ whole genome shotgun (WGS) entry which is preliminary data.</text>
</comment>
<feature type="compositionally biased region" description="Polar residues" evidence="2">
    <location>
        <begin position="612"/>
        <end position="622"/>
    </location>
</feature>
<dbReference type="PROSITE" id="PS50238">
    <property type="entry name" value="RHOGAP"/>
    <property type="match status" value="1"/>
</dbReference>
<organism evidence="4 5">
    <name type="scientific">Cladobotryum mycophilum</name>
    <dbReference type="NCBI Taxonomy" id="491253"/>
    <lineage>
        <taxon>Eukaryota</taxon>
        <taxon>Fungi</taxon>
        <taxon>Dikarya</taxon>
        <taxon>Ascomycota</taxon>
        <taxon>Pezizomycotina</taxon>
        <taxon>Sordariomycetes</taxon>
        <taxon>Hypocreomycetidae</taxon>
        <taxon>Hypocreales</taxon>
        <taxon>Hypocreaceae</taxon>
        <taxon>Cladobotryum</taxon>
    </lineage>
</organism>
<evidence type="ECO:0000256" key="1">
    <source>
        <dbReference type="ARBA" id="ARBA00022468"/>
    </source>
</evidence>
<feature type="compositionally biased region" description="Polar residues" evidence="2">
    <location>
        <begin position="416"/>
        <end position="444"/>
    </location>
</feature>
<feature type="compositionally biased region" description="Basic and acidic residues" evidence="2">
    <location>
        <begin position="579"/>
        <end position="589"/>
    </location>
</feature>
<evidence type="ECO:0000256" key="2">
    <source>
        <dbReference type="SAM" id="MobiDB-lite"/>
    </source>
</evidence>
<feature type="compositionally biased region" description="Basic and acidic residues" evidence="2">
    <location>
        <begin position="445"/>
        <end position="465"/>
    </location>
</feature>
<feature type="compositionally biased region" description="Low complexity" evidence="2">
    <location>
        <begin position="540"/>
        <end position="553"/>
    </location>
</feature>
<feature type="compositionally biased region" description="Basic and acidic residues" evidence="2">
    <location>
        <begin position="472"/>
        <end position="481"/>
    </location>
</feature>
<dbReference type="PANTHER" id="PTHR15228">
    <property type="entry name" value="SPERMATHECAL PHYSIOLOGY VARIANT"/>
    <property type="match status" value="1"/>
</dbReference>
<feature type="compositionally biased region" description="Basic and acidic residues" evidence="2">
    <location>
        <begin position="723"/>
        <end position="735"/>
    </location>
</feature>
<dbReference type="InterPro" id="IPR051025">
    <property type="entry name" value="RhoGAP"/>
</dbReference>